<proteinExistence type="inferred from homology"/>
<dbReference type="EC" id="1.1.1.179" evidence="3"/>
<evidence type="ECO:0000259" key="6">
    <source>
        <dbReference type="Pfam" id="PF01408"/>
    </source>
</evidence>
<dbReference type="Pfam" id="PF22725">
    <property type="entry name" value="GFO_IDH_MocA_C3"/>
    <property type="match status" value="1"/>
</dbReference>
<dbReference type="InterPro" id="IPR050984">
    <property type="entry name" value="Gfo/Idh/MocA_domain"/>
</dbReference>
<reference evidence="8" key="1">
    <citation type="journal article" date="2021" name="Nat. Commun.">
        <title>Genetic determinants of endophytism in the Arabidopsis root mycobiome.</title>
        <authorList>
            <person name="Mesny F."/>
            <person name="Miyauchi S."/>
            <person name="Thiergart T."/>
            <person name="Pickel B."/>
            <person name="Atanasova L."/>
            <person name="Karlsson M."/>
            <person name="Huettel B."/>
            <person name="Barry K.W."/>
            <person name="Haridas S."/>
            <person name="Chen C."/>
            <person name="Bauer D."/>
            <person name="Andreopoulos W."/>
            <person name="Pangilinan J."/>
            <person name="LaButti K."/>
            <person name="Riley R."/>
            <person name="Lipzen A."/>
            <person name="Clum A."/>
            <person name="Drula E."/>
            <person name="Henrissat B."/>
            <person name="Kohler A."/>
            <person name="Grigoriev I.V."/>
            <person name="Martin F.M."/>
            <person name="Hacquard S."/>
        </authorList>
    </citation>
    <scope>NUCLEOTIDE SEQUENCE</scope>
    <source>
        <strain evidence="8">MPI-CAGE-CH-0243</strain>
    </source>
</reference>
<comment type="similarity">
    <text evidence="1">Belongs to the Gfo/Idh/MocA family.</text>
</comment>
<evidence type="ECO:0000313" key="9">
    <source>
        <dbReference type="Proteomes" id="UP000700596"/>
    </source>
</evidence>
<dbReference type="SUPFAM" id="SSF51735">
    <property type="entry name" value="NAD(P)-binding Rossmann-fold domains"/>
    <property type="match status" value="1"/>
</dbReference>
<dbReference type="Proteomes" id="UP000700596">
    <property type="component" value="Unassembled WGS sequence"/>
</dbReference>
<dbReference type="InterPro" id="IPR036291">
    <property type="entry name" value="NAD(P)-bd_dom_sf"/>
</dbReference>
<gene>
    <name evidence="8" type="ORF">B0J11DRAFT_554103</name>
</gene>
<evidence type="ECO:0000256" key="3">
    <source>
        <dbReference type="ARBA" id="ARBA00038984"/>
    </source>
</evidence>
<sequence>MAYTELRWGIIGTGWIAGMFVTDLLAPRDDASIKHTITAIGSSSNLEKGQQFAHKFWNAASVTPNIYASYQEVYDAPDVDVVYIATPHSLHRQNCLDAIAAGKNVLCEKPFTINSREAAEVVEAARRKGVFLMEAVWTRFFPLVIELEKHIQKNTIGRIRRSIIEFGLSLNWDSLPETSRIKDPALGAGALLDICIYPLTYSSVIFGRGKLGDEHPKTEVTSSLTIVNGVDESDVVVIKYKSIDGEAQSAICLSTVHFPNPPSFGRIEGTDGSIALYSKFGPSCPTGFRIKGLDGEESDHRFDHPAGTIGFIYEADAVARDIAAGRLENQRMPLAETLRMMKLMDEIRGHNGLEYPQDRT</sequence>
<evidence type="ECO:0000256" key="4">
    <source>
        <dbReference type="ARBA" id="ARBA00042988"/>
    </source>
</evidence>
<comment type="caution">
    <text evidence="8">The sequence shown here is derived from an EMBL/GenBank/DDBJ whole genome shotgun (WGS) entry which is preliminary data.</text>
</comment>
<protein>
    <recommendedName>
        <fullName evidence="3">D-xylose 1-dehydrogenase (NADP(+), D-xylono-1,5-lactone-forming)</fullName>
        <ecNumber evidence="3">1.1.1.179</ecNumber>
    </recommendedName>
    <alternativeName>
        <fullName evidence="4">D-xylose-NADP dehydrogenase</fullName>
    </alternativeName>
</protein>
<evidence type="ECO:0000256" key="1">
    <source>
        <dbReference type="ARBA" id="ARBA00010928"/>
    </source>
</evidence>
<keyword evidence="2" id="KW-0560">Oxidoreductase</keyword>
<dbReference type="GO" id="GO:0000166">
    <property type="term" value="F:nucleotide binding"/>
    <property type="evidence" value="ECO:0007669"/>
    <property type="project" value="InterPro"/>
</dbReference>
<evidence type="ECO:0000259" key="7">
    <source>
        <dbReference type="Pfam" id="PF22725"/>
    </source>
</evidence>
<dbReference type="OrthoDB" id="2129491at2759"/>
<dbReference type="PANTHER" id="PTHR22604">
    <property type="entry name" value="OXIDOREDUCTASES"/>
    <property type="match status" value="1"/>
</dbReference>
<dbReference type="EMBL" id="JAGMWT010000020">
    <property type="protein sequence ID" value="KAH7112926.1"/>
    <property type="molecule type" value="Genomic_DNA"/>
</dbReference>
<accession>A0A9P9D589</accession>
<dbReference type="InterPro" id="IPR055170">
    <property type="entry name" value="GFO_IDH_MocA-like_dom"/>
</dbReference>
<evidence type="ECO:0000256" key="2">
    <source>
        <dbReference type="ARBA" id="ARBA00023002"/>
    </source>
</evidence>
<feature type="domain" description="Gfo/Idh/MocA-like oxidoreductase N-terminal" evidence="6">
    <location>
        <begin position="6"/>
        <end position="134"/>
    </location>
</feature>
<feature type="domain" description="GFO/IDH/MocA-like oxidoreductase" evidence="7">
    <location>
        <begin position="146"/>
        <end position="274"/>
    </location>
</feature>
<dbReference type="Gene3D" id="3.40.50.720">
    <property type="entry name" value="NAD(P)-binding Rossmann-like Domain"/>
    <property type="match status" value="1"/>
</dbReference>
<evidence type="ECO:0000256" key="5">
    <source>
        <dbReference type="ARBA" id="ARBA00049233"/>
    </source>
</evidence>
<dbReference type="PANTHER" id="PTHR22604:SF105">
    <property type="entry name" value="TRANS-1,2-DIHYDROBENZENE-1,2-DIOL DEHYDROGENASE"/>
    <property type="match status" value="1"/>
</dbReference>
<dbReference type="GO" id="GO:0047837">
    <property type="term" value="F:D-xylose 1-dehydrogenase (NADP+) activity"/>
    <property type="evidence" value="ECO:0007669"/>
    <property type="project" value="UniProtKB-EC"/>
</dbReference>
<keyword evidence="9" id="KW-1185">Reference proteome</keyword>
<name>A0A9P9D589_9PLEO</name>
<organism evidence="8 9">
    <name type="scientific">Dendryphion nanum</name>
    <dbReference type="NCBI Taxonomy" id="256645"/>
    <lineage>
        <taxon>Eukaryota</taxon>
        <taxon>Fungi</taxon>
        <taxon>Dikarya</taxon>
        <taxon>Ascomycota</taxon>
        <taxon>Pezizomycotina</taxon>
        <taxon>Dothideomycetes</taxon>
        <taxon>Pleosporomycetidae</taxon>
        <taxon>Pleosporales</taxon>
        <taxon>Torulaceae</taxon>
        <taxon>Dendryphion</taxon>
    </lineage>
</organism>
<dbReference type="AlphaFoldDB" id="A0A9P9D589"/>
<comment type="catalytic activity">
    <reaction evidence="5">
        <text>D-xylose + NADP(+) = D-xylono-1,5-lactone + NADPH + H(+)</text>
        <dbReference type="Rhea" id="RHEA:22000"/>
        <dbReference type="ChEBI" id="CHEBI:15378"/>
        <dbReference type="ChEBI" id="CHEBI:15867"/>
        <dbReference type="ChEBI" id="CHEBI:53455"/>
        <dbReference type="ChEBI" id="CHEBI:57783"/>
        <dbReference type="ChEBI" id="CHEBI:58349"/>
        <dbReference type="EC" id="1.1.1.179"/>
    </reaction>
</comment>
<dbReference type="SUPFAM" id="SSF55347">
    <property type="entry name" value="Glyceraldehyde-3-phosphate dehydrogenase-like, C-terminal domain"/>
    <property type="match status" value="1"/>
</dbReference>
<dbReference type="Gene3D" id="3.30.360.10">
    <property type="entry name" value="Dihydrodipicolinate Reductase, domain 2"/>
    <property type="match status" value="1"/>
</dbReference>
<dbReference type="InterPro" id="IPR000683">
    <property type="entry name" value="Gfo/Idh/MocA-like_OxRdtase_N"/>
</dbReference>
<evidence type="ECO:0000313" key="8">
    <source>
        <dbReference type="EMBL" id="KAH7112926.1"/>
    </source>
</evidence>
<dbReference type="Pfam" id="PF01408">
    <property type="entry name" value="GFO_IDH_MocA"/>
    <property type="match status" value="1"/>
</dbReference>